<dbReference type="EMBL" id="JBHUDH010000198">
    <property type="protein sequence ID" value="MFD1527467.1"/>
    <property type="molecule type" value="Genomic_DNA"/>
</dbReference>
<keyword evidence="1" id="KW-0812">Transmembrane</keyword>
<reference evidence="2 3" key="1">
    <citation type="journal article" date="2019" name="Int. J. Syst. Evol. Microbiol.">
        <title>The Global Catalogue of Microorganisms (GCM) 10K type strain sequencing project: providing services to taxonomists for standard genome sequencing and annotation.</title>
        <authorList>
            <consortium name="The Broad Institute Genomics Platform"/>
            <consortium name="The Broad Institute Genome Sequencing Center for Infectious Disease"/>
            <person name="Wu L."/>
            <person name="Ma J."/>
        </authorList>
    </citation>
    <scope>NUCLEOTIDE SEQUENCE [LARGE SCALE GENOMIC DNA]</scope>
    <source>
        <strain evidence="2 3">CGMCC 1.12285</strain>
    </source>
</reference>
<organism evidence="2 3">
    <name type="scientific">Halolamina salina</name>
    <dbReference type="NCBI Taxonomy" id="1220023"/>
    <lineage>
        <taxon>Archaea</taxon>
        <taxon>Methanobacteriati</taxon>
        <taxon>Methanobacteriota</taxon>
        <taxon>Stenosarchaea group</taxon>
        <taxon>Halobacteria</taxon>
        <taxon>Halobacteriales</taxon>
        <taxon>Haloferacaceae</taxon>
    </lineage>
</organism>
<keyword evidence="3" id="KW-1185">Reference proteome</keyword>
<comment type="caution">
    <text evidence="2">The sequence shown here is derived from an EMBL/GenBank/DDBJ whole genome shotgun (WGS) entry which is preliminary data.</text>
</comment>
<evidence type="ECO:0000313" key="2">
    <source>
        <dbReference type="EMBL" id="MFD1527467.1"/>
    </source>
</evidence>
<gene>
    <name evidence="2" type="ORF">ACFR9S_14365</name>
</gene>
<accession>A0ABD6BAJ1</accession>
<dbReference type="Proteomes" id="UP001597111">
    <property type="component" value="Unassembled WGS sequence"/>
</dbReference>
<dbReference type="AlphaFoldDB" id="A0ABD6BAJ1"/>
<evidence type="ECO:0000313" key="3">
    <source>
        <dbReference type="Proteomes" id="UP001597111"/>
    </source>
</evidence>
<sequence>MASLIAMLAPFVVVGVVFVTAALLWARYKGQEVSEQEIGNDDLERGGES</sequence>
<keyword evidence="1" id="KW-0472">Membrane</keyword>
<protein>
    <submittedName>
        <fullName evidence="2">Uncharacterized protein</fullName>
    </submittedName>
</protein>
<proteinExistence type="predicted"/>
<dbReference type="RefSeq" id="WP_379730461.1">
    <property type="nucleotide sequence ID" value="NZ_JBHSWZ010000004.1"/>
</dbReference>
<evidence type="ECO:0000256" key="1">
    <source>
        <dbReference type="SAM" id="Phobius"/>
    </source>
</evidence>
<keyword evidence="1" id="KW-1133">Transmembrane helix</keyword>
<feature type="transmembrane region" description="Helical" evidence="1">
    <location>
        <begin position="6"/>
        <end position="26"/>
    </location>
</feature>
<name>A0ABD6BAJ1_9EURY</name>